<name>A0A0F9PF92_9ZZZZ</name>
<protein>
    <submittedName>
        <fullName evidence="1">Uncharacterized protein</fullName>
    </submittedName>
</protein>
<dbReference type="EMBL" id="LAZR01006452">
    <property type="protein sequence ID" value="KKM92022.1"/>
    <property type="molecule type" value="Genomic_DNA"/>
</dbReference>
<organism evidence="1">
    <name type="scientific">marine sediment metagenome</name>
    <dbReference type="NCBI Taxonomy" id="412755"/>
    <lineage>
        <taxon>unclassified sequences</taxon>
        <taxon>metagenomes</taxon>
        <taxon>ecological metagenomes</taxon>
    </lineage>
</organism>
<evidence type="ECO:0000313" key="1">
    <source>
        <dbReference type="EMBL" id="KKM92022.1"/>
    </source>
</evidence>
<sequence>MKIKIEFGLIKNIIVVASEPYPEYLILEGEEVIEKDKVECCEKHSDTCTLMSLMSQLCCKKCPSYRESWEEKFGMMVRDFTAIGFMSKGEAKRRFKDIINKEKKALLEGLLRKEKTWGGYNGEEIVDDKEALGYNQAVQEQNRKIKDMIKGL</sequence>
<dbReference type="AlphaFoldDB" id="A0A0F9PF92"/>
<accession>A0A0F9PF92</accession>
<proteinExistence type="predicted"/>
<comment type="caution">
    <text evidence="1">The sequence shown here is derived from an EMBL/GenBank/DDBJ whole genome shotgun (WGS) entry which is preliminary data.</text>
</comment>
<gene>
    <name evidence="1" type="ORF">LCGC14_1222690</name>
</gene>
<reference evidence="1" key="1">
    <citation type="journal article" date="2015" name="Nature">
        <title>Complex archaea that bridge the gap between prokaryotes and eukaryotes.</title>
        <authorList>
            <person name="Spang A."/>
            <person name="Saw J.H."/>
            <person name="Jorgensen S.L."/>
            <person name="Zaremba-Niedzwiedzka K."/>
            <person name="Martijn J."/>
            <person name="Lind A.E."/>
            <person name="van Eijk R."/>
            <person name="Schleper C."/>
            <person name="Guy L."/>
            <person name="Ettema T.J."/>
        </authorList>
    </citation>
    <scope>NUCLEOTIDE SEQUENCE</scope>
</reference>